<dbReference type="AlphaFoldDB" id="A0A2T4UZA0"/>
<dbReference type="SUPFAM" id="SSF55729">
    <property type="entry name" value="Acyl-CoA N-acyltransferases (Nat)"/>
    <property type="match status" value="1"/>
</dbReference>
<feature type="domain" description="N-acetyltransferase" evidence="3">
    <location>
        <begin position="1"/>
        <end position="144"/>
    </location>
</feature>
<organism evidence="4 5">
    <name type="scientific">Rathayibacter caricis DSM 15933</name>
    <dbReference type="NCBI Taxonomy" id="1328867"/>
    <lineage>
        <taxon>Bacteria</taxon>
        <taxon>Bacillati</taxon>
        <taxon>Actinomycetota</taxon>
        <taxon>Actinomycetes</taxon>
        <taxon>Micrococcales</taxon>
        <taxon>Microbacteriaceae</taxon>
        <taxon>Rathayibacter</taxon>
    </lineage>
</organism>
<keyword evidence="2" id="KW-0012">Acyltransferase</keyword>
<dbReference type="EMBL" id="PZPL01000001">
    <property type="protein sequence ID" value="PTL74838.1"/>
    <property type="molecule type" value="Genomic_DNA"/>
</dbReference>
<evidence type="ECO:0000259" key="3">
    <source>
        <dbReference type="PROSITE" id="PS51186"/>
    </source>
</evidence>
<dbReference type="Pfam" id="PF00583">
    <property type="entry name" value="Acetyltransf_1"/>
    <property type="match status" value="1"/>
</dbReference>
<evidence type="ECO:0000256" key="2">
    <source>
        <dbReference type="ARBA" id="ARBA00023315"/>
    </source>
</evidence>
<dbReference type="PROSITE" id="PS51186">
    <property type="entry name" value="GNAT"/>
    <property type="match status" value="1"/>
</dbReference>
<keyword evidence="1 4" id="KW-0808">Transferase</keyword>
<dbReference type="InterPro" id="IPR050832">
    <property type="entry name" value="Bact_Acetyltransf"/>
</dbReference>
<protein>
    <submittedName>
        <fullName evidence="4">N-acetyltransferase</fullName>
    </submittedName>
</protein>
<dbReference type="Proteomes" id="UP000241085">
    <property type="component" value="Unassembled WGS sequence"/>
</dbReference>
<sequence length="144" mass="15752">MLVEAANWNWTTARTRIDVLEEESTRRYVAGWPRPGDLGSVAETSEGERIGACWTRLFTSAVPGRGFVAPGVPELTLGVRPVWRAQGVGRALLKAALDQARAAGYARVSLNVATDNFARRLYRSEGFTAVDDRGDAETMVVTLR</sequence>
<dbReference type="InterPro" id="IPR016181">
    <property type="entry name" value="Acyl_CoA_acyltransferase"/>
</dbReference>
<dbReference type="PANTHER" id="PTHR43877">
    <property type="entry name" value="AMINOALKYLPHOSPHONATE N-ACETYLTRANSFERASE-RELATED-RELATED"/>
    <property type="match status" value="1"/>
</dbReference>
<dbReference type="CDD" id="cd04301">
    <property type="entry name" value="NAT_SF"/>
    <property type="match status" value="1"/>
</dbReference>
<evidence type="ECO:0000313" key="5">
    <source>
        <dbReference type="Proteomes" id="UP000241085"/>
    </source>
</evidence>
<gene>
    <name evidence="4" type="ORF">C1I63_16070</name>
</gene>
<comment type="caution">
    <text evidence="4">The sequence shown here is derived from an EMBL/GenBank/DDBJ whole genome shotgun (WGS) entry which is preliminary data.</text>
</comment>
<proteinExistence type="predicted"/>
<dbReference type="GO" id="GO:0016747">
    <property type="term" value="F:acyltransferase activity, transferring groups other than amino-acyl groups"/>
    <property type="evidence" value="ECO:0007669"/>
    <property type="project" value="InterPro"/>
</dbReference>
<dbReference type="InterPro" id="IPR000182">
    <property type="entry name" value="GNAT_dom"/>
</dbReference>
<accession>A0A2T4UZA0</accession>
<name>A0A2T4UZA0_9MICO</name>
<evidence type="ECO:0000313" key="4">
    <source>
        <dbReference type="EMBL" id="PTL74838.1"/>
    </source>
</evidence>
<dbReference type="Gene3D" id="3.40.630.30">
    <property type="match status" value="1"/>
</dbReference>
<reference evidence="4 5" key="1">
    <citation type="submission" date="2018-03" db="EMBL/GenBank/DDBJ databases">
        <title>Bacteriophage NCPPB3778 and a type I-E CRISPR drive the evolution of the US Biological Select Agent, Rathayibacter toxicus.</title>
        <authorList>
            <person name="Davis E.W.II."/>
            <person name="Tabima J.F."/>
            <person name="Weisberg A.J."/>
            <person name="Dantas Lopes L."/>
            <person name="Wiseman M.S."/>
            <person name="Wiseman M.S."/>
            <person name="Pupko T."/>
            <person name="Belcher M.S."/>
            <person name="Sechler A.J."/>
            <person name="Tancos M.A."/>
            <person name="Schroeder B.K."/>
            <person name="Murray T.D."/>
            <person name="Luster D.G."/>
            <person name="Schneider W.L."/>
            <person name="Rogers E."/>
            <person name="Andreote F.D."/>
            <person name="Grunwald N.J."/>
            <person name="Putnam M.L."/>
            <person name="Chang J.H."/>
        </authorList>
    </citation>
    <scope>NUCLEOTIDE SEQUENCE [LARGE SCALE GENOMIC DNA]</scope>
    <source>
        <strain evidence="4 5">DSM 15933</strain>
    </source>
</reference>
<keyword evidence="5" id="KW-1185">Reference proteome</keyword>
<evidence type="ECO:0000256" key="1">
    <source>
        <dbReference type="ARBA" id="ARBA00022679"/>
    </source>
</evidence>